<dbReference type="PANTHER" id="PTHR11012:SF54">
    <property type="entry name" value="CHK KINASE-LIKE DOMAIN-CONTAINING PROTEIN"/>
    <property type="match status" value="1"/>
</dbReference>
<reference evidence="2 3" key="1">
    <citation type="submission" date="2024-05" db="EMBL/GenBank/DDBJ databases">
        <title>Culex pipiens pipiens assembly and annotation.</title>
        <authorList>
            <person name="Alout H."/>
            <person name="Durand T."/>
        </authorList>
    </citation>
    <scope>NUCLEOTIDE SEQUENCE [LARGE SCALE GENOMIC DNA]</scope>
    <source>
        <strain evidence="2">HA-2024</strain>
        <tissue evidence="2">Whole body</tissue>
    </source>
</reference>
<proteinExistence type="predicted"/>
<accession>A0ABD1CQ64</accession>
<dbReference type="SMART" id="SM00587">
    <property type="entry name" value="CHK"/>
    <property type="match status" value="1"/>
</dbReference>
<dbReference type="Pfam" id="PF02958">
    <property type="entry name" value="EcKL"/>
    <property type="match status" value="1"/>
</dbReference>
<dbReference type="Proteomes" id="UP001562425">
    <property type="component" value="Unassembled WGS sequence"/>
</dbReference>
<dbReference type="InterPro" id="IPR004119">
    <property type="entry name" value="EcKL"/>
</dbReference>
<protein>
    <recommendedName>
        <fullName evidence="1">CHK kinase-like domain-containing protein</fullName>
    </recommendedName>
</protein>
<dbReference type="InterPro" id="IPR015897">
    <property type="entry name" value="CHK_kinase-like"/>
</dbReference>
<organism evidence="2 3">
    <name type="scientific">Culex pipiens pipiens</name>
    <name type="common">Northern house mosquito</name>
    <dbReference type="NCBI Taxonomy" id="38569"/>
    <lineage>
        <taxon>Eukaryota</taxon>
        <taxon>Metazoa</taxon>
        <taxon>Ecdysozoa</taxon>
        <taxon>Arthropoda</taxon>
        <taxon>Hexapoda</taxon>
        <taxon>Insecta</taxon>
        <taxon>Pterygota</taxon>
        <taxon>Neoptera</taxon>
        <taxon>Endopterygota</taxon>
        <taxon>Diptera</taxon>
        <taxon>Nematocera</taxon>
        <taxon>Culicoidea</taxon>
        <taxon>Culicidae</taxon>
        <taxon>Culicinae</taxon>
        <taxon>Culicini</taxon>
        <taxon>Culex</taxon>
        <taxon>Culex</taxon>
    </lineage>
</organism>
<name>A0ABD1CQ64_CULPP</name>
<feature type="domain" description="CHK kinase-like" evidence="1">
    <location>
        <begin position="258"/>
        <end position="451"/>
    </location>
</feature>
<evidence type="ECO:0000313" key="3">
    <source>
        <dbReference type="Proteomes" id="UP001562425"/>
    </source>
</evidence>
<dbReference type="SUPFAM" id="SSF56112">
    <property type="entry name" value="Protein kinase-like (PK-like)"/>
    <property type="match status" value="1"/>
</dbReference>
<keyword evidence="3" id="KW-1185">Reference proteome</keyword>
<gene>
    <name evidence="2" type="ORF">pipiens_015549</name>
</gene>
<evidence type="ECO:0000259" key="1">
    <source>
        <dbReference type="SMART" id="SM00587"/>
    </source>
</evidence>
<dbReference type="Gene3D" id="3.90.1200.10">
    <property type="match status" value="1"/>
</dbReference>
<evidence type="ECO:0000313" key="2">
    <source>
        <dbReference type="EMBL" id="KAL1378503.1"/>
    </source>
</evidence>
<comment type="caution">
    <text evidence="2">The sequence shown here is derived from an EMBL/GenBank/DDBJ whole genome shotgun (WGS) entry which is preliminary data.</text>
</comment>
<dbReference type="InterPro" id="IPR011009">
    <property type="entry name" value="Kinase-like_dom_sf"/>
</dbReference>
<dbReference type="EMBL" id="JBEHCU010010275">
    <property type="protein sequence ID" value="KAL1378503.1"/>
    <property type="molecule type" value="Genomic_DNA"/>
</dbReference>
<dbReference type="AlphaFoldDB" id="A0ABD1CQ64"/>
<dbReference type="PANTHER" id="PTHR11012">
    <property type="entry name" value="PROTEIN KINASE-LIKE DOMAIN-CONTAINING"/>
    <property type="match status" value="1"/>
</dbReference>
<sequence>MSETQPVPIMSMVSSEVHPPEWDSPDATSGSFNLVPDGAAPTGSFVLTEEAPVVGDSNGSFVLKEDVPIVDTEESDGSFVLKEDVPIVDTEQVGGEGSFVLKEDVPIVDTEESDGSFVLKESVPIVDNGPFELPPSVEQAIASVVPEEGFTPGHFVVSIDRAAECEGLIGEIHKAVVTEGDRELTILCKIPPLDPVRRQQFNSNILFEREINVYSNVLPTMFEFQRQKGVTEELNAGFFNVPKCYLARFDPDNEEALILMEDLRVRELAMWNKLEPINYEHARLVMIQLGRFHALSFAMKDQRPDLFEACKIPDAMVPAMQHNDQLMGMFGVALDAAMNVLDPEDERTRWKMQGLRNDYFAVLESCVDVERVEPYAVLNHGDCWINNLMFGYQDGAAQSVTFIDWQLARYGSPALDVLYFLFCCSDEAFRDRHYDEMLRIYYTALKDLLEQLGSEAMDVFPFTALLRQLKSTGKFAVIMGALDIPILCTDPADVHSHGDAATAFAASGEAQQRYAQRMGGVIRDAIKYGYL</sequence>